<organism evidence="1 2">
    <name type="scientific">Sesamum alatum</name>
    <dbReference type="NCBI Taxonomy" id="300844"/>
    <lineage>
        <taxon>Eukaryota</taxon>
        <taxon>Viridiplantae</taxon>
        <taxon>Streptophyta</taxon>
        <taxon>Embryophyta</taxon>
        <taxon>Tracheophyta</taxon>
        <taxon>Spermatophyta</taxon>
        <taxon>Magnoliopsida</taxon>
        <taxon>eudicotyledons</taxon>
        <taxon>Gunneridae</taxon>
        <taxon>Pentapetalae</taxon>
        <taxon>asterids</taxon>
        <taxon>lamiids</taxon>
        <taxon>Lamiales</taxon>
        <taxon>Pedaliaceae</taxon>
        <taxon>Sesamum</taxon>
    </lineage>
</organism>
<name>A0AAE1Y1L5_9LAMI</name>
<reference evidence="1" key="2">
    <citation type="journal article" date="2024" name="Plant">
        <title>Genomic evolution and insights into agronomic trait innovations of Sesamum species.</title>
        <authorList>
            <person name="Miao H."/>
            <person name="Wang L."/>
            <person name="Qu L."/>
            <person name="Liu H."/>
            <person name="Sun Y."/>
            <person name="Le M."/>
            <person name="Wang Q."/>
            <person name="Wei S."/>
            <person name="Zheng Y."/>
            <person name="Lin W."/>
            <person name="Duan Y."/>
            <person name="Cao H."/>
            <person name="Xiong S."/>
            <person name="Wang X."/>
            <person name="Wei L."/>
            <person name="Li C."/>
            <person name="Ma Q."/>
            <person name="Ju M."/>
            <person name="Zhao R."/>
            <person name="Li G."/>
            <person name="Mu C."/>
            <person name="Tian Q."/>
            <person name="Mei H."/>
            <person name="Zhang T."/>
            <person name="Gao T."/>
            <person name="Zhang H."/>
        </authorList>
    </citation>
    <scope>NUCLEOTIDE SEQUENCE</scope>
    <source>
        <strain evidence="1">3651</strain>
    </source>
</reference>
<accession>A0AAE1Y1L5</accession>
<dbReference type="AlphaFoldDB" id="A0AAE1Y1L5"/>
<dbReference type="EMBL" id="JACGWO010000008">
    <property type="protein sequence ID" value="KAK4421837.1"/>
    <property type="molecule type" value="Genomic_DNA"/>
</dbReference>
<comment type="caution">
    <text evidence="1">The sequence shown here is derived from an EMBL/GenBank/DDBJ whole genome shotgun (WGS) entry which is preliminary data.</text>
</comment>
<dbReference type="Proteomes" id="UP001293254">
    <property type="component" value="Unassembled WGS sequence"/>
</dbReference>
<evidence type="ECO:0000313" key="1">
    <source>
        <dbReference type="EMBL" id="KAK4421837.1"/>
    </source>
</evidence>
<sequence>MVQYANAHRQENEFAKGDWVYLKIAALPTTFCPTPQFSKSSLVAISGPSESSTASDLRHTNWNCRRLRESIQYFVCPCFALVWVLRRTSFVPFHRVSTVRNHPPLRTECLISEATKRRRKLW</sequence>
<gene>
    <name evidence="1" type="ORF">Salat_2134300</name>
</gene>
<evidence type="ECO:0000313" key="2">
    <source>
        <dbReference type="Proteomes" id="UP001293254"/>
    </source>
</evidence>
<keyword evidence="2" id="KW-1185">Reference proteome</keyword>
<protein>
    <submittedName>
        <fullName evidence="1">Uncharacterized protein</fullName>
    </submittedName>
</protein>
<reference evidence="1" key="1">
    <citation type="submission" date="2020-06" db="EMBL/GenBank/DDBJ databases">
        <authorList>
            <person name="Li T."/>
            <person name="Hu X."/>
            <person name="Zhang T."/>
            <person name="Song X."/>
            <person name="Zhang H."/>
            <person name="Dai N."/>
            <person name="Sheng W."/>
            <person name="Hou X."/>
            <person name="Wei L."/>
        </authorList>
    </citation>
    <scope>NUCLEOTIDE SEQUENCE</scope>
    <source>
        <strain evidence="1">3651</strain>
        <tissue evidence="1">Leaf</tissue>
    </source>
</reference>
<proteinExistence type="predicted"/>